<evidence type="ECO:0000313" key="1">
    <source>
        <dbReference type="EMBL" id="CAL1545363.1"/>
    </source>
</evidence>
<organism evidence="1 2">
    <name type="scientific">Lymnaea stagnalis</name>
    <name type="common">Great pond snail</name>
    <name type="synonym">Helix stagnalis</name>
    <dbReference type="NCBI Taxonomy" id="6523"/>
    <lineage>
        <taxon>Eukaryota</taxon>
        <taxon>Metazoa</taxon>
        <taxon>Spiralia</taxon>
        <taxon>Lophotrochozoa</taxon>
        <taxon>Mollusca</taxon>
        <taxon>Gastropoda</taxon>
        <taxon>Heterobranchia</taxon>
        <taxon>Euthyneura</taxon>
        <taxon>Panpulmonata</taxon>
        <taxon>Hygrophila</taxon>
        <taxon>Lymnaeoidea</taxon>
        <taxon>Lymnaeidae</taxon>
        <taxon>Lymnaea</taxon>
    </lineage>
</organism>
<dbReference type="Gene3D" id="3.40.720.10">
    <property type="entry name" value="Alkaline Phosphatase, subunit A"/>
    <property type="match status" value="1"/>
</dbReference>
<gene>
    <name evidence="1" type="ORF">GSLYS_00018846001</name>
</gene>
<sequence length="462" mass="51910">MGVCSVFYGLEKEDHCRDFEMSFLLLLTVVQYVLHTTAGGDMKVLLVSMDGFRNDYLTKTKTPSFDKLIASGVTMAYMNNSFVTNTFPCHYTMATGLYPETHGILANTMYDPEFNRTFTMANTESRWWEGGEPIWITAVKHGLQSGVYFWPGSEAAIHDRKATQWRKYNQTVPFKERVDTVVSWLSEGKFDLGVMYFHEPDSSGHRLGPNDPNLLPVIEEMDKILEYLMLTIENSGLKDKVNLIVTSDHGMTDIDLAHRVVDISRYANSSVLKSVVDQGSSSHMRPQEGKDRELVAALSGVEHLHVFLKEDIPERFHLKNNRRVMPVFAYADEGWMITTNATTSAQRANTSKGSHGYDNELINMKPIFIASGPAFKVNATVDPIRSVDIYPLICHLLNMTGAPNNGSLYRGKTLLNSSFSEVHSSQGSTSQSVWMEASYTLVFILASLNIYIYMNPNSVIIS</sequence>
<dbReference type="InterPro" id="IPR002591">
    <property type="entry name" value="Phosphodiest/P_Trfase"/>
</dbReference>
<dbReference type="PANTHER" id="PTHR10151:SF120">
    <property type="entry name" value="BIS(5'-ADENOSYL)-TRIPHOSPHATASE"/>
    <property type="match status" value="1"/>
</dbReference>
<dbReference type="GO" id="GO:0016787">
    <property type="term" value="F:hydrolase activity"/>
    <property type="evidence" value="ECO:0007669"/>
    <property type="project" value="UniProtKB-ARBA"/>
</dbReference>
<keyword evidence="2" id="KW-1185">Reference proteome</keyword>
<dbReference type="Proteomes" id="UP001497497">
    <property type="component" value="Unassembled WGS sequence"/>
</dbReference>
<dbReference type="Gene3D" id="3.30.1360.180">
    <property type="match status" value="1"/>
</dbReference>
<dbReference type="EMBL" id="CAXITT010000702">
    <property type="protein sequence ID" value="CAL1545363.1"/>
    <property type="molecule type" value="Genomic_DNA"/>
</dbReference>
<proteinExistence type="predicted"/>
<name>A0AAV2IK65_LYMST</name>
<dbReference type="Pfam" id="PF01663">
    <property type="entry name" value="Phosphodiest"/>
    <property type="match status" value="1"/>
</dbReference>
<comment type="caution">
    <text evidence="1">The sequence shown here is derived from an EMBL/GenBank/DDBJ whole genome shotgun (WGS) entry which is preliminary data.</text>
</comment>
<dbReference type="CDD" id="cd16018">
    <property type="entry name" value="Enpp"/>
    <property type="match status" value="1"/>
</dbReference>
<dbReference type="PANTHER" id="PTHR10151">
    <property type="entry name" value="ECTONUCLEOTIDE PYROPHOSPHATASE/PHOSPHODIESTERASE"/>
    <property type="match status" value="1"/>
</dbReference>
<evidence type="ECO:0000313" key="2">
    <source>
        <dbReference type="Proteomes" id="UP001497497"/>
    </source>
</evidence>
<accession>A0AAV2IK65</accession>
<dbReference type="AlphaFoldDB" id="A0AAV2IK65"/>
<evidence type="ECO:0008006" key="3">
    <source>
        <dbReference type="Google" id="ProtNLM"/>
    </source>
</evidence>
<protein>
    <recommendedName>
        <fullName evidence="3">Ectonucleotide pyrophosphatase/phosphodiesterase family member 5</fullName>
    </recommendedName>
</protein>
<dbReference type="SUPFAM" id="SSF53649">
    <property type="entry name" value="Alkaline phosphatase-like"/>
    <property type="match status" value="1"/>
</dbReference>
<dbReference type="InterPro" id="IPR017850">
    <property type="entry name" value="Alkaline_phosphatase_core_sf"/>
</dbReference>
<reference evidence="1 2" key="1">
    <citation type="submission" date="2024-04" db="EMBL/GenBank/DDBJ databases">
        <authorList>
            <consortium name="Genoscope - CEA"/>
            <person name="William W."/>
        </authorList>
    </citation>
    <scope>NUCLEOTIDE SEQUENCE [LARGE SCALE GENOMIC DNA]</scope>
</reference>